<evidence type="ECO:0000256" key="4">
    <source>
        <dbReference type="ARBA" id="ARBA00022737"/>
    </source>
</evidence>
<proteinExistence type="inferred from homology"/>
<evidence type="ECO:0000256" key="5">
    <source>
        <dbReference type="ARBA" id="ARBA00022771"/>
    </source>
</evidence>
<dbReference type="GO" id="GO:0005634">
    <property type="term" value="C:nucleus"/>
    <property type="evidence" value="ECO:0007669"/>
    <property type="project" value="UniProtKB-SubCell"/>
</dbReference>
<reference evidence="15 16" key="1">
    <citation type="submission" date="2020-05" db="EMBL/GenBank/DDBJ databases">
        <authorList>
            <person name="Casaregola S."/>
            <person name="Devillers H."/>
            <person name="Grondin C."/>
        </authorList>
    </citation>
    <scope>NUCLEOTIDE SEQUENCE [LARGE SCALE GENOMIC DNA]</scope>
    <source>
        <strain evidence="15 16">CLIB 1767</strain>
    </source>
</reference>
<evidence type="ECO:0000256" key="9">
    <source>
        <dbReference type="ARBA" id="ARBA00023163"/>
    </source>
</evidence>
<feature type="compositionally biased region" description="Polar residues" evidence="13">
    <location>
        <begin position="324"/>
        <end position="342"/>
    </location>
</feature>
<dbReference type="Gene3D" id="3.30.160.60">
    <property type="entry name" value="Classic Zinc Finger"/>
    <property type="match status" value="2"/>
</dbReference>
<keyword evidence="7" id="KW-0805">Transcription regulation</keyword>
<comment type="similarity">
    <text evidence="11">Belongs to the creA/MIG C2H2-type zinc-finger protein family.</text>
</comment>
<keyword evidence="9" id="KW-0804">Transcription</keyword>
<evidence type="ECO:0000256" key="7">
    <source>
        <dbReference type="ARBA" id="ARBA00023015"/>
    </source>
</evidence>
<dbReference type="SMART" id="SM00355">
    <property type="entry name" value="ZnF_C2H2"/>
    <property type="match status" value="2"/>
</dbReference>
<evidence type="ECO:0000313" key="16">
    <source>
        <dbReference type="Proteomes" id="UP000644660"/>
    </source>
</evidence>
<dbReference type="GO" id="GO:0005737">
    <property type="term" value="C:cytoplasm"/>
    <property type="evidence" value="ECO:0007669"/>
    <property type="project" value="TreeGrafter"/>
</dbReference>
<keyword evidence="8" id="KW-0238">DNA-binding</keyword>
<evidence type="ECO:0000256" key="6">
    <source>
        <dbReference type="ARBA" id="ARBA00022833"/>
    </source>
</evidence>
<dbReference type="AlphaFoldDB" id="A0A8H2ZJP7"/>
<dbReference type="InterPro" id="IPR036236">
    <property type="entry name" value="Znf_C2H2_sf"/>
</dbReference>
<evidence type="ECO:0000256" key="12">
    <source>
        <dbReference type="PROSITE-ProRule" id="PRU00042"/>
    </source>
</evidence>
<feature type="region of interest" description="Disordered" evidence="13">
    <location>
        <begin position="446"/>
        <end position="487"/>
    </location>
</feature>
<organism evidence="15 16">
    <name type="scientific">Maudiozyma barnettii</name>
    <dbReference type="NCBI Taxonomy" id="61262"/>
    <lineage>
        <taxon>Eukaryota</taxon>
        <taxon>Fungi</taxon>
        <taxon>Dikarya</taxon>
        <taxon>Ascomycota</taxon>
        <taxon>Saccharomycotina</taxon>
        <taxon>Saccharomycetes</taxon>
        <taxon>Saccharomycetales</taxon>
        <taxon>Saccharomycetaceae</taxon>
        <taxon>Maudiozyma</taxon>
    </lineage>
</organism>
<dbReference type="EMBL" id="CAEFZW010000011">
    <property type="protein sequence ID" value="CAB4256757.1"/>
    <property type="molecule type" value="Genomic_DNA"/>
</dbReference>
<comment type="subcellular location">
    <subcellularLocation>
        <location evidence="1">Nucleus</location>
    </subcellularLocation>
</comment>
<sequence>MTTQTPIEKKEAPRPHVCPVCQRAFHRLEHQTRHMRTHTGEKPHACDFPGCTKKFSRSDELTRHKRIHTNPQPRGKRGRKKKVVTPVVEADPVSFETGGSDSMGITMGVPMSMPMMAPIPRNTSSSSLHSVSSFTALNGLQPLQPLQSQQQQGLISKPTIVRNSSTHSLTQMNNNAGSAGGLLSSTSNNGSRIRLSALSSLQMMTPLGTAKPRTHGFMDTPETTGAELARPQSLTDMTNMNSVPLTPSASLSSGVPLPKLQTPVPSGSASIFPGVVMNRPSSALSLNEMLSKNTSSSESENDADGSVLEMNRHSGRRRHQRQQNLNVVTPTTMSRSDSSTNLKQTMVLNGVTQQTMNGSQMSPAFADDLRYKLNSVHNSQQPTTINNTSYTESSILSSPPSYETRSDFPTHHVGQTVTINSSPTPIVSPQLLPQQQFVSTPNVTQLPSQQMYDPSATTTSALQQQQQDRTQSGLPPIRSLQLQFPTD</sequence>
<keyword evidence="2" id="KW-0678">Repressor</keyword>
<evidence type="ECO:0000256" key="11">
    <source>
        <dbReference type="ARBA" id="ARBA00038023"/>
    </source>
</evidence>
<evidence type="ECO:0000313" key="15">
    <source>
        <dbReference type="EMBL" id="CAB4256757.1"/>
    </source>
</evidence>
<dbReference type="GO" id="GO:0000433">
    <property type="term" value="P:carbon catabolite repression of transcription from RNA polymerase II promoter by glucose"/>
    <property type="evidence" value="ECO:0007669"/>
    <property type="project" value="TreeGrafter"/>
</dbReference>
<evidence type="ECO:0000256" key="1">
    <source>
        <dbReference type="ARBA" id="ARBA00004123"/>
    </source>
</evidence>
<feature type="compositionally biased region" description="Polar residues" evidence="13">
    <location>
        <begin position="378"/>
        <end position="403"/>
    </location>
</feature>
<evidence type="ECO:0000256" key="8">
    <source>
        <dbReference type="ARBA" id="ARBA00023125"/>
    </source>
</evidence>
<gene>
    <name evidence="15" type="ORF">KABA2_11S02618</name>
</gene>
<comment type="caution">
    <text evidence="15">The sequence shown here is derived from an EMBL/GenBank/DDBJ whole genome shotgun (WGS) entry which is preliminary data.</text>
</comment>
<keyword evidence="16" id="KW-1185">Reference proteome</keyword>
<dbReference type="PANTHER" id="PTHR47428:SF1">
    <property type="entry name" value="REGULATORY PROTEIN MIG1-RELATED"/>
    <property type="match status" value="1"/>
</dbReference>
<feature type="region of interest" description="Disordered" evidence="13">
    <location>
        <begin position="57"/>
        <end position="84"/>
    </location>
</feature>
<keyword evidence="6" id="KW-0862">Zinc</keyword>
<dbReference type="InterPro" id="IPR051007">
    <property type="entry name" value="creA/MIG_C2H2-ZnF"/>
</dbReference>
<name>A0A8H2ZJP7_9SACH</name>
<feature type="region of interest" description="Disordered" evidence="13">
    <location>
        <begin position="312"/>
        <end position="342"/>
    </location>
</feature>
<evidence type="ECO:0000256" key="10">
    <source>
        <dbReference type="ARBA" id="ARBA00023242"/>
    </source>
</evidence>
<dbReference type="SUPFAM" id="SSF57667">
    <property type="entry name" value="beta-beta-alpha zinc fingers"/>
    <property type="match status" value="1"/>
</dbReference>
<keyword evidence="10" id="KW-0539">Nucleus</keyword>
<dbReference type="OrthoDB" id="654211at2759"/>
<dbReference type="GeneID" id="64859849"/>
<keyword evidence="4" id="KW-0677">Repeat</keyword>
<dbReference type="PANTHER" id="PTHR47428">
    <property type="entry name" value="REGULATORY PROTEIN MIG1-RELATED"/>
    <property type="match status" value="1"/>
</dbReference>
<accession>A0A8H2ZJP7</accession>
<dbReference type="PROSITE" id="PS50157">
    <property type="entry name" value="ZINC_FINGER_C2H2_2"/>
    <property type="match status" value="2"/>
</dbReference>
<dbReference type="PROSITE" id="PS00028">
    <property type="entry name" value="ZINC_FINGER_C2H2_1"/>
    <property type="match status" value="2"/>
</dbReference>
<feature type="region of interest" description="Disordered" evidence="13">
    <location>
        <begin position="378"/>
        <end position="405"/>
    </location>
</feature>
<dbReference type="RefSeq" id="XP_041408601.1">
    <property type="nucleotide sequence ID" value="XM_041552667.1"/>
</dbReference>
<feature type="compositionally biased region" description="Basic residues" evidence="13">
    <location>
        <begin position="63"/>
        <end position="83"/>
    </location>
</feature>
<dbReference type="GO" id="GO:0000978">
    <property type="term" value="F:RNA polymerase II cis-regulatory region sequence-specific DNA binding"/>
    <property type="evidence" value="ECO:0007669"/>
    <property type="project" value="TreeGrafter"/>
</dbReference>
<dbReference type="InterPro" id="IPR013087">
    <property type="entry name" value="Znf_C2H2_type"/>
</dbReference>
<protein>
    <submittedName>
        <fullName evidence="15">Similar to Saccharomyces cerevisiae YGL035C MIG1 Transcription factor involved in glucose repression</fullName>
    </submittedName>
</protein>
<dbReference type="GO" id="GO:0000981">
    <property type="term" value="F:DNA-binding transcription factor activity, RNA polymerase II-specific"/>
    <property type="evidence" value="ECO:0007669"/>
    <property type="project" value="UniProtKB-ARBA"/>
</dbReference>
<dbReference type="FunFam" id="3.30.160.60:FF:000072">
    <property type="entry name" value="zinc finger protein 143 isoform X1"/>
    <property type="match status" value="1"/>
</dbReference>
<feature type="compositionally biased region" description="Polar residues" evidence="13">
    <location>
        <begin position="446"/>
        <end position="473"/>
    </location>
</feature>
<keyword evidence="3" id="KW-0479">Metal-binding</keyword>
<dbReference type="Pfam" id="PF00096">
    <property type="entry name" value="zf-C2H2"/>
    <property type="match status" value="2"/>
</dbReference>
<feature type="domain" description="C2H2-type" evidence="14">
    <location>
        <begin position="44"/>
        <end position="73"/>
    </location>
</feature>
<feature type="domain" description="C2H2-type" evidence="14">
    <location>
        <begin position="16"/>
        <end position="43"/>
    </location>
</feature>
<evidence type="ECO:0000259" key="14">
    <source>
        <dbReference type="PROSITE" id="PS50157"/>
    </source>
</evidence>
<dbReference type="FunFam" id="3.30.160.60:FF:000152">
    <property type="entry name" value="DNA-binding protein creA"/>
    <property type="match status" value="1"/>
</dbReference>
<evidence type="ECO:0000256" key="3">
    <source>
        <dbReference type="ARBA" id="ARBA00022723"/>
    </source>
</evidence>
<keyword evidence="5 12" id="KW-0863">Zinc-finger</keyword>
<dbReference type="Proteomes" id="UP000644660">
    <property type="component" value="Unassembled WGS sequence"/>
</dbReference>
<dbReference type="GO" id="GO:0008270">
    <property type="term" value="F:zinc ion binding"/>
    <property type="evidence" value="ECO:0007669"/>
    <property type="project" value="UniProtKB-KW"/>
</dbReference>
<evidence type="ECO:0000256" key="2">
    <source>
        <dbReference type="ARBA" id="ARBA00022491"/>
    </source>
</evidence>
<evidence type="ECO:0000256" key="13">
    <source>
        <dbReference type="SAM" id="MobiDB-lite"/>
    </source>
</evidence>